<keyword evidence="9" id="KW-1185">Reference proteome</keyword>
<dbReference type="RefSeq" id="WP_085447183.1">
    <property type="nucleotide sequence ID" value="NZ_LVJN01000021.1"/>
</dbReference>
<dbReference type="GO" id="GO:0005524">
    <property type="term" value="F:ATP binding"/>
    <property type="evidence" value="ECO:0007669"/>
    <property type="project" value="UniProtKB-UniRule"/>
</dbReference>
<comment type="function">
    <text evidence="6">The RecF protein is involved in DNA metabolism; it is required for DNA replication and normal SOS inducibility. RecF binds preferentially to single-stranded, linear DNA. It also seems to bind ATP.</text>
</comment>
<dbReference type="Pfam" id="PF13476">
    <property type="entry name" value="AAA_23"/>
    <property type="match status" value="1"/>
</dbReference>
<dbReference type="Gene3D" id="1.20.1050.90">
    <property type="entry name" value="RecF/RecN/SMC, N-terminal domain"/>
    <property type="match status" value="1"/>
</dbReference>
<dbReference type="GO" id="GO:0016887">
    <property type="term" value="F:ATP hydrolysis activity"/>
    <property type="evidence" value="ECO:0007669"/>
    <property type="project" value="InterPro"/>
</dbReference>
<sequence length="375" mass="40670">MLLERLAIRGFRNIPTATLTFGPGLNLIVGPNGHGKSNLLEAVGLLAMGRSFRRAAPGVMLRRDEPWFRLDGRGQGRGLPQQIVFHGEPKRLAARLNGKPAAAASAMGEALAATVCAPDALRLVQGGPTERRAWLDWTAFGLQRGHAAAARGHQQALSARNRLLKRPGDHAQELDAWEDRLAVLGAQVTRARAEALQALAPHLETIQTRLDLPPTRAQVALQCQLDRAVPQWRGFEVETLAQVYRDLLAQARAGDQRMGATSVGPHRDDLRIGWDGQPMARYGSQGQQKRMALALKLAEAALLAATLGETPLFLLDDPAAELDGDGVARLMGWLAEQGGQLFVAACNAEQIPWPENRPKQTWTVQDGAFAEQAPK</sequence>
<proteinExistence type="inferred from homology"/>
<dbReference type="AlphaFoldDB" id="A0A1Y2JZY0"/>
<dbReference type="EMBL" id="LVJN01000021">
    <property type="protein sequence ID" value="OSM00468.1"/>
    <property type="molecule type" value="Genomic_DNA"/>
</dbReference>
<dbReference type="GO" id="GO:0003697">
    <property type="term" value="F:single-stranded DNA binding"/>
    <property type="evidence" value="ECO:0007669"/>
    <property type="project" value="UniProtKB-UniRule"/>
</dbReference>
<organism evidence="8 9">
    <name type="scientific">Magnetofaba australis IT-1</name>
    <dbReference type="NCBI Taxonomy" id="1434232"/>
    <lineage>
        <taxon>Bacteria</taxon>
        <taxon>Pseudomonadati</taxon>
        <taxon>Pseudomonadota</taxon>
        <taxon>Magnetococcia</taxon>
        <taxon>Magnetococcales</taxon>
        <taxon>Magnetococcaceae</taxon>
        <taxon>Magnetofaba</taxon>
    </lineage>
</organism>
<accession>A0A1Y2JZY0</accession>
<name>A0A1Y2JZY0_9PROT</name>
<dbReference type="Proteomes" id="UP000194003">
    <property type="component" value="Unassembled WGS sequence"/>
</dbReference>
<reference evidence="8 9" key="1">
    <citation type="journal article" date="2016" name="BMC Genomics">
        <title>Combined genomic and structural analyses of a cultured magnetotactic bacterium reveals its niche adaptation to a dynamic environment.</title>
        <authorList>
            <person name="Araujo A.C."/>
            <person name="Morillo V."/>
            <person name="Cypriano J."/>
            <person name="Teixeira L.C."/>
            <person name="Leao P."/>
            <person name="Lyra S."/>
            <person name="Almeida L.G."/>
            <person name="Bazylinski D.A."/>
            <person name="Vasconcellos A.T."/>
            <person name="Abreu F."/>
            <person name="Lins U."/>
        </authorList>
    </citation>
    <scope>NUCLEOTIDE SEQUENCE [LARGE SCALE GENOMIC DNA]</scope>
    <source>
        <strain evidence="8 9">IT-1</strain>
    </source>
</reference>
<keyword evidence="1 6" id="KW-0963">Cytoplasm</keyword>
<dbReference type="InterPro" id="IPR038729">
    <property type="entry name" value="Rad50/SbcC_AAA"/>
</dbReference>
<keyword evidence="3 6" id="KW-0547">Nucleotide-binding</keyword>
<dbReference type="GO" id="GO:0005737">
    <property type="term" value="C:cytoplasm"/>
    <property type="evidence" value="ECO:0007669"/>
    <property type="project" value="UniProtKB-SubCell"/>
</dbReference>
<dbReference type="PANTHER" id="PTHR32182">
    <property type="entry name" value="DNA REPLICATION AND REPAIR PROTEIN RECF"/>
    <property type="match status" value="1"/>
</dbReference>
<dbReference type="PANTHER" id="PTHR32182:SF0">
    <property type="entry name" value="DNA REPLICATION AND REPAIR PROTEIN RECF"/>
    <property type="match status" value="1"/>
</dbReference>
<dbReference type="GO" id="GO:0000731">
    <property type="term" value="P:DNA synthesis involved in DNA repair"/>
    <property type="evidence" value="ECO:0007669"/>
    <property type="project" value="TreeGrafter"/>
</dbReference>
<dbReference type="GO" id="GO:0006302">
    <property type="term" value="P:double-strand break repair"/>
    <property type="evidence" value="ECO:0007669"/>
    <property type="project" value="InterPro"/>
</dbReference>
<dbReference type="SUPFAM" id="SSF52540">
    <property type="entry name" value="P-loop containing nucleoside triphosphate hydrolases"/>
    <property type="match status" value="1"/>
</dbReference>
<dbReference type="OrthoDB" id="9803889at2"/>
<comment type="subcellular location">
    <subcellularLocation>
        <location evidence="6">Cytoplasm</location>
    </subcellularLocation>
</comment>
<dbReference type="Gene3D" id="3.40.50.300">
    <property type="entry name" value="P-loop containing nucleotide triphosphate hydrolases"/>
    <property type="match status" value="1"/>
</dbReference>
<evidence type="ECO:0000259" key="7">
    <source>
        <dbReference type="Pfam" id="PF13476"/>
    </source>
</evidence>
<evidence type="ECO:0000256" key="5">
    <source>
        <dbReference type="ARBA" id="ARBA00023125"/>
    </source>
</evidence>
<dbReference type="HAMAP" id="MF_00365">
    <property type="entry name" value="RecF"/>
    <property type="match status" value="1"/>
</dbReference>
<dbReference type="GO" id="GO:0009432">
    <property type="term" value="P:SOS response"/>
    <property type="evidence" value="ECO:0007669"/>
    <property type="project" value="UniProtKB-UniRule"/>
</dbReference>
<keyword evidence="6" id="KW-0742">SOS response</keyword>
<keyword evidence="4 6" id="KW-0067">ATP-binding</keyword>
<dbReference type="InterPro" id="IPR001238">
    <property type="entry name" value="DNA-binding_RecF"/>
</dbReference>
<dbReference type="GO" id="GO:0006260">
    <property type="term" value="P:DNA replication"/>
    <property type="evidence" value="ECO:0007669"/>
    <property type="project" value="UniProtKB-UniRule"/>
</dbReference>
<dbReference type="STRING" id="1434232.MAIT1_00993"/>
<keyword evidence="6" id="KW-0234">DNA repair</keyword>
<evidence type="ECO:0000256" key="4">
    <source>
        <dbReference type="ARBA" id="ARBA00022840"/>
    </source>
</evidence>
<keyword evidence="2 6" id="KW-0235">DNA replication</keyword>
<keyword evidence="6" id="KW-0227">DNA damage</keyword>
<feature type="binding site" evidence="6">
    <location>
        <begin position="30"/>
        <end position="37"/>
    </location>
    <ligand>
        <name>ATP</name>
        <dbReference type="ChEBI" id="CHEBI:30616"/>
    </ligand>
</feature>
<evidence type="ECO:0000313" key="9">
    <source>
        <dbReference type="Proteomes" id="UP000194003"/>
    </source>
</evidence>
<evidence type="ECO:0000256" key="6">
    <source>
        <dbReference type="HAMAP-Rule" id="MF_00365"/>
    </source>
</evidence>
<comment type="similarity">
    <text evidence="6">Belongs to the RecF family.</text>
</comment>
<dbReference type="NCBIfam" id="TIGR00611">
    <property type="entry name" value="recf"/>
    <property type="match status" value="1"/>
</dbReference>
<protein>
    <recommendedName>
        <fullName evidence="6">DNA replication and repair protein RecF</fullName>
    </recommendedName>
</protein>
<keyword evidence="5 6" id="KW-0238">DNA-binding</keyword>
<feature type="domain" description="Rad50/SbcC-type AAA" evidence="7">
    <location>
        <begin position="5"/>
        <end position="51"/>
    </location>
</feature>
<dbReference type="InterPro" id="IPR027417">
    <property type="entry name" value="P-loop_NTPase"/>
</dbReference>
<evidence type="ECO:0000256" key="2">
    <source>
        <dbReference type="ARBA" id="ARBA00022705"/>
    </source>
</evidence>
<evidence type="ECO:0000256" key="1">
    <source>
        <dbReference type="ARBA" id="ARBA00022490"/>
    </source>
</evidence>
<gene>
    <name evidence="6" type="primary">recF</name>
    <name evidence="8" type="ORF">MAIT1_00993</name>
</gene>
<evidence type="ECO:0000256" key="3">
    <source>
        <dbReference type="ARBA" id="ARBA00022741"/>
    </source>
</evidence>
<dbReference type="InterPro" id="IPR042174">
    <property type="entry name" value="RecF_2"/>
</dbReference>
<comment type="caution">
    <text evidence="8">The sequence shown here is derived from an EMBL/GenBank/DDBJ whole genome shotgun (WGS) entry which is preliminary data.</text>
</comment>
<evidence type="ECO:0000313" key="8">
    <source>
        <dbReference type="EMBL" id="OSM00468.1"/>
    </source>
</evidence>